<organism evidence="1 2">
    <name type="scientific">Ustilago trichophora</name>
    <dbReference type="NCBI Taxonomy" id="86804"/>
    <lineage>
        <taxon>Eukaryota</taxon>
        <taxon>Fungi</taxon>
        <taxon>Dikarya</taxon>
        <taxon>Basidiomycota</taxon>
        <taxon>Ustilaginomycotina</taxon>
        <taxon>Ustilaginomycetes</taxon>
        <taxon>Ustilaginales</taxon>
        <taxon>Ustilaginaceae</taxon>
        <taxon>Ustilago</taxon>
    </lineage>
</organism>
<protein>
    <submittedName>
        <fullName evidence="1">Uncharacterized protein</fullName>
    </submittedName>
</protein>
<name>A0A5C3EHZ8_9BASI</name>
<dbReference type="PANTHER" id="PTHR33266">
    <property type="entry name" value="CHROMOSOME 15, WHOLE GENOME SHOTGUN SEQUENCE"/>
    <property type="match status" value="1"/>
</dbReference>
<dbReference type="EMBL" id="OOIN01000032">
    <property type="protein sequence ID" value="SPO30198.1"/>
    <property type="molecule type" value="Genomic_DNA"/>
</dbReference>
<sequence>MFIDTDSKVAPLAGPQVRLASARLDANEQLMVIPPFSRLGFDAVIQHELETLRQPLLSGQLTYGRLLDILSCFGRPLWSTSLYRSVDHPRRPHVASILLKLLGKERWPDVWPKPTRGNLDFADPTSSFFKSVMAIAGQHLPLRFVGHQGVQLLHKGRWTPSASKLAESAQASVQSESIKFLQDQASHHLRVISKVRDNINFFKTSTVSEPALSLSVATLFRGLTVSDSTDSASACASKWSCIIKVLSHAHRAIGLMLGEEGEEGVRLLLSMAADLVALQRVEQLREMTVSEKLDNKIAIPGLVSAQCDPICLRDWLDMLFGKQNLDSKLRLWASHHYLNFTHYLRLSTYVYSDKQHRRLECNALVKYWMHQVAFYGLDKQPGWDLVIPIYRSDYTPPTNSDLFNPANLSYVAIQVKNCKSDIKATRFFGPALRSSSDGGLDSSILQNGAQSLPLISCLTDEAFGLIKLLLGHIEADTPLDSGRAKLDQALDAGSPHKEEFERLQSIIDGDGPAYLWEAHRYPTRRSTTGIPWTKKRTADHIDDDSVNDSNDGDVAMASAQDGVCRHPITTTLVSAIKSSPPEVASQLAAKLLNGTVSSQSLDCIEILRGNLRHARAREAAVARIIAQPHPQDVEMPDLAHVTQQLASPLSQISASTLAPPNRTSPLPHSTMVCDDGNSDSLPNLYCAGVLPIIQLSGFGRTKLCVTLSASLPGMLICMCPRPKTSLCSSTLANAIHNFRSNSSGVPIGLTTLEQNAVHVHVSSFLAAYCTKSHSLLSQVMLISGCPLLATSSSSASTDATAHNVDACWNSAIHTLATALHVKPDFLIDLSLTPHRPICHHARVSGQDLANPRQYAIVALKQRLPLEHGQIIDLLAGPNTRSDMLTRISNLASTYVNEYTPTSTPDEYLGPLKKHLVPALRQLESLVPPTMQNIHKTFFFLALDECMTFSNMLPHIYRVWNAAKPSRTWLIIIDTNIRIAPTAERAVKDASIRTKNQVLRLAQPFVDVPLDVYMTRDDSRLIHRQILDGTLTLRQLSQLIPKLRRPLWNDQVYTDERHIFVPDDILSKLVQPNTWQWPSILAPSASSLTQSVSHHLRFLCKYYPDSDVLTTTVPSESPLSLAVTWSFRSGGQTSLLSKWSMAIQMIGSAYTSIGLNVGLQGEERVHLICCIASDLAAQLLYAPQFVQNRPSLSAITGLGSGIDQSMLGEFWMRHAALRGVSNQSGWDLLLPVYQHTSLGSPSSPIGDEPFELDKLSFVAIQVKKWATRPPIPDMIGPCLFGPTMKDLTTSLELFFDLRGAQAEVTGKGKIPILLGLPTAGDDDHAYDLIEYIREEEIQPLQEYSHVARVRVTDEDGDDLDESMEL</sequence>
<reference evidence="1 2" key="1">
    <citation type="submission" date="2018-03" db="EMBL/GenBank/DDBJ databases">
        <authorList>
            <person name="Guldener U."/>
        </authorList>
    </citation>
    <scope>NUCLEOTIDE SEQUENCE [LARGE SCALE GENOMIC DNA]</scope>
    <source>
        <strain evidence="1 2">NBRC100155</strain>
    </source>
</reference>
<dbReference type="PANTHER" id="PTHR33266:SF1">
    <property type="entry name" value="F-BOX DOMAIN-CONTAINING PROTEIN"/>
    <property type="match status" value="1"/>
</dbReference>
<dbReference type="Proteomes" id="UP000324022">
    <property type="component" value="Unassembled WGS sequence"/>
</dbReference>
<evidence type="ECO:0000313" key="1">
    <source>
        <dbReference type="EMBL" id="SPO30198.1"/>
    </source>
</evidence>
<dbReference type="OrthoDB" id="107110at2759"/>
<accession>A0A5C3EHZ8</accession>
<evidence type="ECO:0000313" key="2">
    <source>
        <dbReference type="Proteomes" id="UP000324022"/>
    </source>
</evidence>
<keyword evidence="2" id="KW-1185">Reference proteome</keyword>
<proteinExistence type="predicted"/>
<gene>
    <name evidence="1" type="ORF">UTRI_05662</name>
</gene>